<dbReference type="EMBL" id="BGPR01000026">
    <property type="protein sequence ID" value="GBL81679.1"/>
    <property type="molecule type" value="Genomic_DNA"/>
</dbReference>
<keyword evidence="2" id="KW-1185">Reference proteome</keyword>
<reference evidence="1 2" key="1">
    <citation type="journal article" date="2019" name="Sci. Rep.">
        <title>Orb-weaving spider Araneus ventricosus genome elucidates the spidroin gene catalogue.</title>
        <authorList>
            <person name="Kono N."/>
            <person name="Nakamura H."/>
            <person name="Ohtoshi R."/>
            <person name="Moran D.A.P."/>
            <person name="Shinohara A."/>
            <person name="Yoshida Y."/>
            <person name="Fujiwara M."/>
            <person name="Mori M."/>
            <person name="Tomita M."/>
            <person name="Arakawa K."/>
        </authorList>
    </citation>
    <scope>NUCLEOTIDE SEQUENCE [LARGE SCALE GENOMIC DNA]</scope>
</reference>
<comment type="caution">
    <text evidence="1">The sequence shown here is derived from an EMBL/GenBank/DDBJ whole genome shotgun (WGS) entry which is preliminary data.</text>
</comment>
<organism evidence="1 2">
    <name type="scientific">Araneus ventricosus</name>
    <name type="common">Orbweaver spider</name>
    <name type="synonym">Epeira ventricosa</name>
    <dbReference type="NCBI Taxonomy" id="182803"/>
    <lineage>
        <taxon>Eukaryota</taxon>
        <taxon>Metazoa</taxon>
        <taxon>Ecdysozoa</taxon>
        <taxon>Arthropoda</taxon>
        <taxon>Chelicerata</taxon>
        <taxon>Arachnida</taxon>
        <taxon>Araneae</taxon>
        <taxon>Araneomorphae</taxon>
        <taxon>Entelegynae</taxon>
        <taxon>Araneoidea</taxon>
        <taxon>Araneidae</taxon>
        <taxon>Araneus</taxon>
    </lineage>
</organism>
<protein>
    <submittedName>
        <fullName evidence="1">Uncharacterized protein</fullName>
    </submittedName>
</protein>
<name>A0A4Y2AR00_ARAVE</name>
<dbReference type="AlphaFoldDB" id="A0A4Y2AR00"/>
<accession>A0A4Y2AR00</accession>
<dbReference type="Proteomes" id="UP000499080">
    <property type="component" value="Unassembled WGS sequence"/>
</dbReference>
<sequence>MAEQQFVNKGMAKQNVCSLLTIDVKYTPLVEPEEILLPPLHIKLEVLKGFVKALDKEGGVFKHLRRLFQQLSEAKGRKYFS</sequence>
<evidence type="ECO:0000313" key="2">
    <source>
        <dbReference type="Proteomes" id="UP000499080"/>
    </source>
</evidence>
<proteinExistence type="predicted"/>
<evidence type="ECO:0000313" key="1">
    <source>
        <dbReference type="EMBL" id="GBL81679.1"/>
    </source>
</evidence>
<dbReference type="PANTHER" id="PTHR46114:SF1">
    <property type="entry name" value="ZAD DOMAIN-CONTAINING PROTEIN"/>
    <property type="match status" value="1"/>
</dbReference>
<gene>
    <name evidence="1" type="ORF">AVEN_93463_1</name>
</gene>
<dbReference type="PANTHER" id="PTHR46114">
    <property type="entry name" value="APPLE DOMAIN-CONTAINING PROTEIN"/>
    <property type="match status" value="1"/>
</dbReference>